<accession>A0A8B8DH62</accession>
<keyword evidence="1" id="KW-1133">Transmembrane helix</keyword>
<evidence type="ECO:0000313" key="3">
    <source>
        <dbReference type="RefSeq" id="XP_022327233.1"/>
    </source>
</evidence>
<dbReference type="GeneID" id="111126702"/>
<sequence length="127" mass="14107">MEDYVSTTSDVTTVTSLVNQNGTGGSGNGFETFVEHEIGAIVGLIFGLLFSGALILAAYITYRRHRARNEEYKRELKVFQNSKRNAGVYMDTTVETPPMKIRGGSKDAVYASLRQPVLYEPDSDEEF</sequence>
<evidence type="ECO:0000256" key="1">
    <source>
        <dbReference type="SAM" id="Phobius"/>
    </source>
</evidence>
<organism evidence="2 3">
    <name type="scientific">Crassostrea virginica</name>
    <name type="common">Eastern oyster</name>
    <dbReference type="NCBI Taxonomy" id="6565"/>
    <lineage>
        <taxon>Eukaryota</taxon>
        <taxon>Metazoa</taxon>
        <taxon>Spiralia</taxon>
        <taxon>Lophotrochozoa</taxon>
        <taxon>Mollusca</taxon>
        <taxon>Bivalvia</taxon>
        <taxon>Autobranchia</taxon>
        <taxon>Pteriomorphia</taxon>
        <taxon>Ostreida</taxon>
        <taxon>Ostreoidea</taxon>
        <taxon>Ostreidae</taxon>
        <taxon>Crassostrea</taxon>
    </lineage>
</organism>
<feature type="transmembrane region" description="Helical" evidence="1">
    <location>
        <begin position="38"/>
        <end position="62"/>
    </location>
</feature>
<keyword evidence="1" id="KW-0812">Transmembrane</keyword>
<dbReference type="Proteomes" id="UP000694844">
    <property type="component" value="Chromosome 3"/>
</dbReference>
<dbReference type="OrthoDB" id="10420756at2759"/>
<name>A0A8B8DH62_CRAVI</name>
<keyword evidence="2" id="KW-1185">Reference proteome</keyword>
<dbReference type="RefSeq" id="XP_022327233.1">
    <property type="nucleotide sequence ID" value="XM_022471525.1"/>
</dbReference>
<dbReference type="AlphaFoldDB" id="A0A8B8DH62"/>
<proteinExistence type="predicted"/>
<protein>
    <submittedName>
        <fullName evidence="3">Uncharacterized protein LOC111126702</fullName>
    </submittedName>
</protein>
<reference evidence="3" key="1">
    <citation type="submission" date="2025-08" db="UniProtKB">
        <authorList>
            <consortium name="RefSeq"/>
        </authorList>
    </citation>
    <scope>IDENTIFICATION</scope>
    <source>
        <tissue evidence="3">Whole sample</tissue>
    </source>
</reference>
<keyword evidence="1" id="KW-0472">Membrane</keyword>
<dbReference type="KEGG" id="cvn:111126702"/>
<evidence type="ECO:0000313" key="2">
    <source>
        <dbReference type="Proteomes" id="UP000694844"/>
    </source>
</evidence>
<gene>
    <name evidence="3" type="primary">LOC111126702</name>
</gene>